<dbReference type="Pfam" id="PF00496">
    <property type="entry name" value="SBP_bac_5"/>
    <property type="match status" value="1"/>
</dbReference>
<dbReference type="HOGENOM" id="CLU_017028_7_3_5"/>
<evidence type="ECO:0000256" key="2">
    <source>
        <dbReference type="ARBA" id="ARBA00005695"/>
    </source>
</evidence>
<dbReference type="PATRIC" id="fig|424182.3.peg.4301"/>
<dbReference type="GO" id="GO:0043190">
    <property type="term" value="C:ATP-binding cassette (ABC) transporter complex"/>
    <property type="evidence" value="ECO:0007669"/>
    <property type="project" value="InterPro"/>
</dbReference>
<dbReference type="GO" id="GO:0016787">
    <property type="term" value="F:hydrolase activity"/>
    <property type="evidence" value="ECO:0007669"/>
    <property type="project" value="UniProtKB-KW"/>
</dbReference>
<dbReference type="InterPro" id="IPR030678">
    <property type="entry name" value="Peptide/Ni-bd"/>
</dbReference>
<dbReference type="Gene3D" id="3.40.190.10">
    <property type="entry name" value="Periplasmic binding protein-like II"/>
    <property type="match status" value="1"/>
</dbReference>
<dbReference type="KEGG" id="rir:BN877_II1456"/>
<dbReference type="GO" id="GO:1904680">
    <property type="term" value="F:peptide transmembrane transporter activity"/>
    <property type="evidence" value="ECO:0007669"/>
    <property type="project" value="TreeGrafter"/>
</dbReference>
<gene>
    <name evidence="5" type="ORF">BN877_II1456</name>
</gene>
<dbReference type="PANTHER" id="PTHR30290:SF38">
    <property type="entry name" value="D,D-DIPEPTIDE-BINDING PERIPLASMIC PROTEIN DDPA-RELATED"/>
    <property type="match status" value="1"/>
</dbReference>
<dbReference type="GO" id="GO:0015833">
    <property type="term" value="P:peptide transport"/>
    <property type="evidence" value="ECO:0007669"/>
    <property type="project" value="TreeGrafter"/>
</dbReference>
<dbReference type="PIRSF" id="PIRSF002741">
    <property type="entry name" value="MppA"/>
    <property type="match status" value="1"/>
</dbReference>
<dbReference type="InterPro" id="IPR000914">
    <property type="entry name" value="SBP_5_dom"/>
</dbReference>
<organism evidence="5 6">
    <name type="scientific">Agrobacterium pusense</name>
    <dbReference type="NCBI Taxonomy" id="648995"/>
    <lineage>
        <taxon>Bacteria</taxon>
        <taxon>Pseudomonadati</taxon>
        <taxon>Pseudomonadota</taxon>
        <taxon>Alphaproteobacteria</taxon>
        <taxon>Hyphomicrobiales</taxon>
        <taxon>Rhizobiaceae</taxon>
        <taxon>Rhizobium/Agrobacterium group</taxon>
        <taxon>Agrobacterium</taxon>
    </lineage>
</organism>
<reference evidence="5 6" key="1">
    <citation type="journal article" date="2013" name="Genome Announc.">
        <title>Complete Genome Sequence of the Sesbania Symbiont and Rice Growth-Promoting Endophyte Rhizobium sp. Strain IRBG74.</title>
        <authorList>
            <person name="Crook M.B."/>
            <person name="Mitra S."/>
            <person name="Ane J.M."/>
            <person name="Sadowsky M.J."/>
            <person name="Gyaneshwar P."/>
        </authorList>
    </citation>
    <scope>NUCLEOTIDE SEQUENCE [LARGE SCALE GENOMIC DNA]</scope>
    <source>
        <strain evidence="5 6">IRBG74</strain>
    </source>
</reference>
<dbReference type="Proteomes" id="UP000016944">
    <property type="component" value="Chromosome II"/>
</dbReference>
<evidence type="ECO:0000256" key="1">
    <source>
        <dbReference type="ARBA" id="ARBA00004418"/>
    </source>
</evidence>
<dbReference type="PROSITE" id="PS01040">
    <property type="entry name" value="SBP_BACTERIAL_5"/>
    <property type="match status" value="1"/>
</dbReference>
<comment type="subcellular location">
    <subcellularLocation>
        <location evidence="1">Periplasm</location>
    </subcellularLocation>
</comment>
<dbReference type="InterPro" id="IPR039424">
    <property type="entry name" value="SBP_5"/>
</dbReference>
<sequence length="532" mass="58291">MLGWLSSITINDNKEGRTVKKLLLAGVALLVTANITAARDITIAQSSDLRSNNPGVNRDGNTDGVILHIVEGLVGYNNAGEVKPLLAESVEVAPDGLTYTFKLRKDVKFHNGKPLTAEDVVWNWTRYLKPETKWACLNDFVEGGAAHVTGVKATDASTVEITLEKPSGVFLGLMSRPECGYTGMISPESVVSDGSFVKPIGTGPFQWDEWKKGEYIRLAKFADYVSPANDGKPDGMVGSKRPLADGVKFMVIPDASTVKAGLESGVLDTAEISPDLIPEFKTNEKMQLIVSRNNGKNLFYIQTRDKVLSNPGVRRAMAMALDLDELVAAASNGTGEANGSMVSQDSVYYGETQKKRPAYDIEAAKKELEAAGYKGEPISIIANKRGNVPSFPAAVMAQAMMQQAGLNVQIEVLDYATQVDRRRSGNYQVISQSVAPRLDPALMYAFYVGNKDKNASLMWDDPKAIELMKAAYVEADQTKRQKIFDEFHELMLKEMPGIFLYDMVDVWGATKKLKGQPVWQSNARLWEVSVDN</sequence>
<proteinExistence type="inferred from homology"/>
<keyword evidence="5" id="KW-0378">Hydrolase</keyword>
<accession>U4Q1N2</accession>
<dbReference type="SUPFAM" id="SSF53850">
    <property type="entry name" value="Periplasmic binding protein-like II"/>
    <property type="match status" value="1"/>
</dbReference>
<comment type="similarity">
    <text evidence="2">Belongs to the bacterial solute-binding protein 5 family.</text>
</comment>
<dbReference type="EC" id="3.6.3.-" evidence="5"/>
<dbReference type="InterPro" id="IPR023765">
    <property type="entry name" value="SBP_5_CS"/>
</dbReference>
<protein>
    <submittedName>
        <fullName evidence="5">ABC transporter substrate-binding protein</fullName>
        <ecNumber evidence="5">3.6.3.-</ecNumber>
    </submittedName>
</protein>
<keyword evidence="3" id="KW-0732">Signal</keyword>
<evidence type="ECO:0000256" key="3">
    <source>
        <dbReference type="ARBA" id="ARBA00022729"/>
    </source>
</evidence>
<dbReference type="Gene3D" id="3.10.105.10">
    <property type="entry name" value="Dipeptide-binding Protein, Domain 3"/>
    <property type="match status" value="1"/>
</dbReference>
<dbReference type="Gene3D" id="3.90.76.10">
    <property type="entry name" value="Dipeptide-binding Protein, Domain 1"/>
    <property type="match status" value="1"/>
</dbReference>
<dbReference type="EMBL" id="HG518323">
    <property type="protein sequence ID" value="CDI11245.1"/>
    <property type="molecule type" value="Genomic_DNA"/>
</dbReference>
<evidence type="ECO:0000259" key="4">
    <source>
        <dbReference type="Pfam" id="PF00496"/>
    </source>
</evidence>
<feature type="domain" description="Solute-binding protein family 5" evidence="4">
    <location>
        <begin position="81"/>
        <end position="444"/>
    </location>
</feature>
<evidence type="ECO:0000313" key="5">
    <source>
        <dbReference type="EMBL" id="CDI11245.1"/>
    </source>
</evidence>
<dbReference type="AlphaFoldDB" id="U4Q1N2"/>
<name>U4Q1N2_9HYPH</name>
<evidence type="ECO:0000313" key="6">
    <source>
        <dbReference type="Proteomes" id="UP000016944"/>
    </source>
</evidence>
<dbReference type="GO" id="GO:0030288">
    <property type="term" value="C:outer membrane-bounded periplasmic space"/>
    <property type="evidence" value="ECO:0007669"/>
    <property type="project" value="UniProtKB-ARBA"/>
</dbReference>
<dbReference type="PANTHER" id="PTHR30290">
    <property type="entry name" value="PERIPLASMIC BINDING COMPONENT OF ABC TRANSPORTER"/>
    <property type="match status" value="1"/>
</dbReference>
<dbReference type="CDD" id="cd08502">
    <property type="entry name" value="PBP2_NikA_DppA_OppA_like_16"/>
    <property type="match status" value="1"/>
</dbReference>